<evidence type="ECO:0000256" key="1">
    <source>
        <dbReference type="ARBA" id="ARBA00009048"/>
    </source>
</evidence>
<dbReference type="PANTHER" id="PTHR10857:SF106">
    <property type="entry name" value="C2 DOMAIN-CONTAINING PROTEIN"/>
    <property type="match status" value="1"/>
</dbReference>
<dbReference type="Pfam" id="PF00168">
    <property type="entry name" value="C2"/>
    <property type="match status" value="1"/>
</dbReference>
<dbReference type="InterPro" id="IPR045052">
    <property type="entry name" value="Copine"/>
</dbReference>
<evidence type="ECO:0000259" key="3">
    <source>
        <dbReference type="PROSITE" id="PS50234"/>
    </source>
</evidence>
<protein>
    <submittedName>
        <fullName evidence="4">Oidioi.mRNA.OKI2018_I69.PAR.g10731.t1.cds</fullName>
    </submittedName>
</protein>
<dbReference type="Pfam" id="PF07002">
    <property type="entry name" value="Copine"/>
    <property type="match status" value="1"/>
</dbReference>
<accession>A0ABN7RXP3</accession>
<gene>
    <name evidence="4" type="ORF">OKIOD_LOCUS2289</name>
</gene>
<organism evidence="4 5">
    <name type="scientific">Oikopleura dioica</name>
    <name type="common">Tunicate</name>
    <dbReference type="NCBI Taxonomy" id="34765"/>
    <lineage>
        <taxon>Eukaryota</taxon>
        <taxon>Metazoa</taxon>
        <taxon>Chordata</taxon>
        <taxon>Tunicata</taxon>
        <taxon>Appendicularia</taxon>
        <taxon>Copelata</taxon>
        <taxon>Oikopleuridae</taxon>
        <taxon>Oikopleura</taxon>
    </lineage>
</organism>
<reference evidence="4 5" key="1">
    <citation type="submission" date="2021-04" db="EMBL/GenBank/DDBJ databases">
        <authorList>
            <person name="Bliznina A."/>
        </authorList>
    </citation>
    <scope>NUCLEOTIDE SEQUENCE [LARGE SCALE GENOMIC DNA]</scope>
</reference>
<name>A0ABN7RXP3_OIKDI</name>
<dbReference type="InterPro" id="IPR000008">
    <property type="entry name" value="C2_dom"/>
</dbReference>
<comment type="similarity">
    <text evidence="1">Belongs to the copine family.</text>
</comment>
<dbReference type="SUPFAM" id="SSF49562">
    <property type="entry name" value="C2 domain (Calcium/lipid-binding domain, CaLB)"/>
    <property type="match status" value="1"/>
</dbReference>
<dbReference type="Gene3D" id="3.40.50.410">
    <property type="entry name" value="von Willebrand factor, type A domain"/>
    <property type="match status" value="1"/>
</dbReference>
<keyword evidence="5" id="KW-1185">Reference proteome</keyword>
<dbReference type="InterPro" id="IPR035892">
    <property type="entry name" value="C2_domain_sf"/>
</dbReference>
<dbReference type="CDD" id="cd04048">
    <property type="entry name" value="C2A_Copine"/>
    <property type="match status" value="1"/>
</dbReference>
<dbReference type="SMART" id="SM00239">
    <property type="entry name" value="C2"/>
    <property type="match status" value="1"/>
</dbReference>
<feature type="domain" description="C2" evidence="2">
    <location>
        <begin position="1"/>
        <end position="122"/>
    </location>
</feature>
<evidence type="ECO:0000259" key="2">
    <source>
        <dbReference type="PROSITE" id="PS50004"/>
    </source>
</evidence>
<evidence type="ECO:0000313" key="4">
    <source>
        <dbReference type="EMBL" id="CAG5084766.1"/>
    </source>
</evidence>
<dbReference type="SUPFAM" id="SSF53300">
    <property type="entry name" value="vWA-like"/>
    <property type="match status" value="1"/>
</dbReference>
<dbReference type="InterPro" id="IPR036465">
    <property type="entry name" value="vWFA_dom_sf"/>
</dbReference>
<dbReference type="PROSITE" id="PS50004">
    <property type="entry name" value="C2"/>
    <property type="match status" value="1"/>
</dbReference>
<dbReference type="SMART" id="SM00327">
    <property type="entry name" value="VWA"/>
    <property type="match status" value="1"/>
</dbReference>
<feature type="domain" description="VWFA" evidence="3">
    <location>
        <begin position="278"/>
        <end position="500"/>
    </location>
</feature>
<dbReference type="Proteomes" id="UP001158576">
    <property type="component" value="Chromosome PAR"/>
</dbReference>
<dbReference type="Gene3D" id="2.60.40.150">
    <property type="entry name" value="C2 domain"/>
    <property type="match status" value="1"/>
</dbReference>
<dbReference type="PANTHER" id="PTHR10857">
    <property type="entry name" value="COPINE"/>
    <property type="match status" value="1"/>
</dbReference>
<dbReference type="PROSITE" id="PS50234">
    <property type="entry name" value="VWFA"/>
    <property type="match status" value="1"/>
</dbReference>
<proteinExistence type="inferred from homology"/>
<dbReference type="InterPro" id="IPR002035">
    <property type="entry name" value="VWF_A"/>
</dbReference>
<evidence type="ECO:0000313" key="5">
    <source>
        <dbReference type="Proteomes" id="UP001158576"/>
    </source>
</evidence>
<dbReference type="EMBL" id="OU015568">
    <property type="protein sequence ID" value="CAG5084766.1"/>
    <property type="molecule type" value="Genomic_DNA"/>
</dbReference>
<sequence>MNFNPGSAAVPKTKIELSIECHNLEDLDLTSLSDPMVVLRHRASNTGPFVELGRTEQVKNDLNPKFAKRFEYEYFFEMVQTIELEVFDIDDKNGSLKDQDYLGKAQMNIGEIVSAGSKGLTHKLKIKDKTLKGSITVRAEEIQPARDFFKFKMSLSGLKQSMFGSSRHFLEIARANEDGSFSTVYRGKDQAGKMFSFNLDIGSRQLCNGDLQRTLELRLFKYKDNGHKLIGSKQTAAEDMKQSGKKFSLGYGTLSIDSVKHSQKFTFLDYITGGMQMNFVVAIDFTGSNGAYQDPRSLHHCGTTPSQYYQATQSVGQVIQDYDTDKMYPVFGFGAKIPPQGHVSHMFPCNFNFQNPFVQGIDGILTTYYNCLPQIQFYGPTNFSPVINEVARMAADPGNLEKPVPDYFVLLIITDGIITDMDKTIEAIVNASSLPFSIIIVGVGDADFSAMDVLDGDDNALRANGRTANRDIVQFVPFNQFNTSNRASQQLLAQHVLAEIPDQVTQYMFQNNKTPPPSY</sequence>
<dbReference type="InterPro" id="IPR010734">
    <property type="entry name" value="Copine_C"/>
</dbReference>